<keyword evidence="7" id="KW-0496">Mitochondrion</keyword>
<feature type="compositionally biased region" description="Low complexity" evidence="10">
    <location>
        <begin position="140"/>
        <end position="152"/>
    </location>
</feature>
<keyword evidence="8 11" id="KW-0472">Membrane</keyword>
<dbReference type="HOGENOM" id="CLU_016236_0_0_1"/>
<proteinExistence type="inferred from homology"/>
<evidence type="ECO:0000256" key="10">
    <source>
        <dbReference type="SAM" id="MobiDB-lite"/>
    </source>
</evidence>
<evidence type="ECO:0000313" key="12">
    <source>
        <dbReference type="EMBL" id="KDN38208.1"/>
    </source>
</evidence>
<dbReference type="OrthoDB" id="17678at2759"/>
<evidence type="ECO:0000256" key="9">
    <source>
        <dbReference type="ARBA" id="ARBA00025191"/>
    </source>
</evidence>
<keyword evidence="5" id="KW-0809">Transit peptide</keyword>
<name>A0A066VD29_TILAU</name>
<evidence type="ECO:0000313" key="13">
    <source>
        <dbReference type="Proteomes" id="UP000027361"/>
    </source>
</evidence>
<evidence type="ECO:0000256" key="8">
    <source>
        <dbReference type="ARBA" id="ARBA00023136"/>
    </source>
</evidence>
<dbReference type="AlphaFoldDB" id="A0A066VD29"/>
<feature type="compositionally biased region" description="Basic and acidic residues" evidence="10">
    <location>
        <begin position="86"/>
        <end position="95"/>
    </location>
</feature>
<keyword evidence="4" id="KW-0999">Mitochondrion inner membrane</keyword>
<dbReference type="Pfam" id="PF08118">
    <property type="entry name" value="MDM31_MDM32"/>
    <property type="match status" value="1"/>
</dbReference>
<accession>A0A066VD29</accession>
<keyword evidence="13" id="KW-1185">Reference proteome</keyword>
<sequence>MQRVTRLLLLQEGLRAQSLRSAGASNPHRVITAARQIPLEDKDRYLGIYAFFRQLAAREQAAPPCSVRNGHVRYLHTSRSVATNEVGKKNDKDSASEQPSPEDELRDRLSLSLQTQSSQEPFHNYPRSLRELALEVSSFRRQQASNSRSAASDEGSGEHGKSSDGTGHHGHSHGTSTRPNKEDLLKYAGNFWTRLRIRFKWFTIRSFRRFNADDISAFFTLGSVGTIIWVVVGTTTFVSVVFAALNALNLQHWIARKLADYLTSETGVTVVFESAIVPKWKDGRISFKNVFISRRAHNDPEALKRDRDALVKGDRRRRRRGTATTAGQGMAWEGMYYEDEEITEPMSDAARGRDLDNNVNSNYTMFDLSVDSIDVQLSFSKWWDGKGLLKDAVIKGIRGIVDRRNVFWDPETPYDPKTARRELQRGDFELESLDIEDFLVTIYQPGDFRPFNYSVFSAHLPRLRKQWILYDLLSAEHITGQVDGCLFSLHKPQSIGKTTERERELNKSRWDQMTRIRIDGVSIDHIQSQQSELTGPMAWITSGRFDVVADLRFPREIPDDVDINAIFSEIASNISDLVHGDGRGEDGVDRPIPGQHRLSGPAIEAPVTAVGPNAQKVSVNRDVTSQHGRRQGFNEPSAEGVNAGSEFANDDDVELAIPPPTVIIDLDVRFKDIKAAVPLFTKDLSYRNNAFVRPIVAFMNAHRTLIPIHARIVMDLTEFDGSMDLAQTGLLPIMSDKIYEALANHVVSQNANQQRLRNISVWSLKILADTALRLVTHLRDSVTRTHTQHTEAAAATT</sequence>
<dbReference type="Proteomes" id="UP000027361">
    <property type="component" value="Unassembled WGS sequence"/>
</dbReference>
<dbReference type="PANTHER" id="PTHR31068:SF0">
    <property type="entry name" value="MITOCHONDRIAL DISTRIBUTION AND MORPHOLOGY PROTEIN 31"/>
    <property type="match status" value="1"/>
</dbReference>
<comment type="caution">
    <text evidence="12">The sequence shown here is derived from an EMBL/GenBank/DDBJ whole genome shotgun (WGS) entry which is preliminary data.</text>
</comment>
<organism evidence="12 13">
    <name type="scientific">Tilletiaria anomala (strain ATCC 24038 / CBS 436.72 / UBC 951)</name>
    <dbReference type="NCBI Taxonomy" id="1037660"/>
    <lineage>
        <taxon>Eukaryota</taxon>
        <taxon>Fungi</taxon>
        <taxon>Dikarya</taxon>
        <taxon>Basidiomycota</taxon>
        <taxon>Ustilaginomycotina</taxon>
        <taxon>Exobasidiomycetes</taxon>
        <taxon>Georgefischeriales</taxon>
        <taxon>Tilletiariaceae</taxon>
        <taxon>Tilletiaria</taxon>
    </lineage>
</organism>
<evidence type="ECO:0000256" key="3">
    <source>
        <dbReference type="ARBA" id="ARBA00022692"/>
    </source>
</evidence>
<reference evidence="12 13" key="1">
    <citation type="submission" date="2014-05" db="EMBL/GenBank/DDBJ databases">
        <title>Draft genome sequence of a rare smut relative, Tilletiaria anomala UBC 951.</title>
        <authorList>
            <consortium name="DOE Joint Genome Institute"/>
            <person name="Toome M."/>
            <person name="Kuo A."/>
            <person name="Henrissat B."/>
            <person name="Lipzen A."/>
            <person name="Tritt A."/>
            <person name="Yoshinaga Y."/>
            <person name="Zane M."/>
            <person name="Barry K."/>
            <person name="Grigoriev I.V."/>
            <person name="Spatafora J.W."/>
            <person name="Aimea M.C."/>
        </authorList>
    </citation>
    <scope>NUCLEOTIDE SEQUENCE [LARGE SCALE GENOMIC DNA]</scope>
    <source>
        <strain evidence="12 13">UBC 951</strain>
    </source>
</reference>
<gene>
    <name evidence="12" type="ORF">K437DRAFT_259496</name>
</gene>
<evidence type="ECO:0000256" key="4">
    <source>
        <dbReference type="ARBA" id="ARBA00022792"/>
    </source>
</evidence>
<evidence type="ECO:0000256" key="7">
    <source>
        <dbReference type="ARBA" id="ARBA00023128"/>
    </source>
</evidence>
<dbReference type="GO" id="GO:0005743">
    <property type="term" value="C:mitochondrial inner membrane"/>
    <property type="evidence" value="ECO:0007669"/>
    <property type="project" value="UniProtKB-SubCell"/>
</dbReference>
<dbReference type="STRING" id="1037660.A0A066VD29"/>
<feature type="region of interest" description="Disordered" evidence="10">
    <location>
        <begin position="621"/>
        <end position="645"/>
    </location>
</feature>
<evidence type="ECO:0000256" key="1">
    <source>
        <dbReference type="ARBA" id="ARBA00004273"/>
    </source>
</evidence>
<dbReference type="EMBL" id="JMSN01000122">
    <property type="protein sequence ID" value="KDN38208.1"/>
    <property type="molecule type" value="Genomic_DNA"/>
</dbReference>
<dbReference type="GO" id="GO:0007005">
    <property type="term" value="P:mitochondrion organization"/>
    <property type="evidence" value="ECO:0007669"/>
    <property type="project" value="InterPro"/>
</dbReference>
<evidence type="ECO:0000256" key="2">
    <source>
        <dbReference type="ARBA" id="ARBA00005687"/>
    </source>
</evidence>
<evidence type="ECO:0008006" key="14">
    <source>
        <dbReference type="Google" id="ProtNLM"/>
    </source>
</evidence>
<keyword evidence="6 11" id="KW-1133">Transmembrane helix</keyword>
<dbReference type="OMA" id="DFLCAEN"/>
<dbReference type="RefSeq" id="XP_013240643.1">
    <property type="nucleotide sequence ID" value="XM_013385189.1"/>
</dbReference>
<comment type="subcellular location">
    <subcellularLocation>
        <location evidence="1">Mitochondrion inner membrane</location>
    </subcellularLocation>
</comment>
<protein>
    <recommendedName>
        <fullName evidence="14">Mitochondrial distribution and morphology protein family 31/32</fullName>
    </recommendedName>
</protein>
<comment type="similarity">
    <text evidence="2">Belongs to the MDM31/MDM32 family.</text>
</comment>
<dbReference type="PANTHER" id="PTHR31068">
    <property type="entry name" value="MITOCHONDRIAL DISTRIBUTION AND MORPHOLOGY PROTEIN 31"/>
    <property type="match status" value="1"/>
</dbReference>
<dbReference type="InParanoid" id="A0A066VD29"/>
<comment type="function">
    <text evidence="9">Involved in the organization of the mitochondrial membranes and the global structure of the mitochondria. Also required for mitochondrial distribution and mobility as well as for the maintenance of mitochondrial DNA nucleoids structures.</text>
</comment>
<feature type="region of interest" description="Disordered" evidence="10">
    <location>
        <begin position="78"/>
        <end position="108"/>
    </location>
</feature>
<dbReference type="FunCoup" id="A0A066VD29">
    <property type="interactions" value="35"/>
</dbReference>
<dbReference type="GO" id="GO:0000001">
    <property type="term" value="P:mitochondrion inheritance"/>
    <property type="evidence" value="ECO:0007669"/>
    <property type="project" value="InterPro"/>
</dbReference>
<evidence type="ECO:0000256" key="11">
    <source>
        <dbReference type="SAM" id="Phobius"/>
    </source>
</evidence>
<feature type="region of interest" description="Disordered" evidence="10">
    <location>
        <begin position="581"/>
        <end position="600"/>
    </location>
</feature>
<evidence type="ECO:0000256" key="6">
    <source>
        <dbReference type="ARBA" id="ARBA00022989"/>
    </source>
</evidence>
<feature type="transmembrane region" description="Helical" evidence="11">
    <location>
        <begin position="215"/>
        <end position="245"/>
    </location>
</feature>
<evidence type="ECO:0000256" key="5">
    <source>
        <dbReference type="ARBA" id="ARBA00022946"/>
    </source>
</evidence>
<dbReference type="InterPro" id="IPR012571">
    <property type="entry name" value="Mdm31/Mdm32"/>
</dbReference>
<feature type="region of interest" description="Disordered" evidence="10">
    <location>
        <begin position="140"/>
        <end position="181"/>
    </location>
</feature>
<keyword evidence="3 11" id="KW-0812">Transmembrane</keyword>
<dbReference type="GeneID" id="25265291"/>